<feature type="region of interest" description="Disordered" evidence="1">
    <location>
        <begin position="30"/>
        <end position="50"/>
    </location>
</feature>
<keyword evidence="3" id="KW-1185">Reference proteome</keyword>
<reference evidence="2 3" key="1">
    <citation type="submission" date="2020-02" db="EMBL/GenBank/DDBJ databases">
        <title>Draft genome sequence of Haematococcus lacustris strain NIES-144.</title>
        <authorList>
            <person name="Morimoto D."/>
            <person name="Nakagawa S."/>
            <person name="Yoshida T."/>
            <person name="Sawayama S."/>
        </authorList>
    </citation>
    <scope>NUCLEOTIDE SEQUENCE [LARGE SCALE GENOMIC DNA]</scope>
    <source>
        <strain evidence="2 3">NIES-144</strain>
    </source>
</reference>
<evidence type="ECO:0000256" key="1">
    <source>
        <dbReference type="SAM" id="MobiDB-lite"/>
    </source>
</evidence>
<comment type="caution">
    <text evidence="2">The sequence shown here is derived from an EMBL/GenBank/DDBJ whole genome shotgun (WGS) entry which is preliminary data.</text>
</comment>
<protein>
    <submittedName>
        <fullName evidence="2">Uncharacterized protein</fullName>
    </submittedName>
</protein>
<sequence>MESKLREMEAALQAKERSTGSIITARAGHHPLASTQARPHTPPHCALQSR</sequence>
<gene>
    <name evidence="2" type="ORF">HaLaN_29706</name>
</gene>
<feature type="non-terminal residue" evidence="2">
    <location>
        <position position="50"/>
    </location>
</feature>
<dbReference type="AlphaFoldDB" id="A0A6A0ADM0"/>
<evidence type="ECO:0000313" key="2">
    <source>
        <dbReference type="EMBL" id="GFH30786.1"/>
    </source>
</evidence>
<name>A0A6A0ADM0_HAELA</name>
<evidence type="ECO:0000313" key="3">
    <source>
        <dbReference type="Proteomes" id="UP000485058"/>
    </source>
</evidence>
<accession>A0A6A0ADM0</accession>
<organism evidence="2 3">
    <name type="scientific">Haematococcus lacustris</name>
    <name type="common">Green alga</name>
    <name type="synonym">Haematococcus pluvialis</name>
    <dbReference type="NCBI Taxonomy" id="44745"/>
    <lineage>
        <taxon>Eukaryota</taxon>
        <taxon>Viridiplantae</taxon>
        <taxon>Chlorophyta</taxon>
        <taxon>core chlorophytes</taxon>
        <taxon>Chlorophyceae</taxon>
        <taxon>CS clade</taxon>
        <taxon>Chlamydomonadales</taxon>
        <taxon>Haematococcaceae</taxon>
        <taxon>Haematococcus</taxon>
    </lineage>
</organism>
<proteinExistence type="predicted"/>
<dbReference type="Proteomes" id="UP000485058">
    <property type="component" value="Unassembled WGS sequence"/>
</dbReference>
<feature type="non-terminal residue" evidence="2">
    <location>
        <position position="1"/>
    </location>
</feature>
<dbReference type="EMBL" id="BLLF01005147">
    <property type="protein sequence ID" value="GFH30786.1"/>
    <property type="molecule type" value="Genomic_DNA"/>
</dbReference>